<dbReference type="GO" id="GO:0005634">
    <property type="term" value="C:nucleus"/>
    <property type="evidence" value="ECO:0007669"/>
    <property type="project" value="UniProtKB-SubCell"/>
</dbReference>
<name>A0A1I8ICZ2_9PLAT</name>
<feature type="compositionally biased region" description="Pro residues" evidence="13">
    <location>
        <begin position="515"/>
        <end position="538"/>
    </location>
</feature>
<dbReference type="Gene3D" id="1.10.260.40">
    <property type="entry name" value="lambda repressor-like DNA-binding domains"/>
    <property type="match status" value="2"/>
</dbReference>
<evidence type="ECO:0000256" key="9">
    <source>
        <dbReference type="ARBA" id="ARBA00023242"/>
    </source>
</evidence>
<feature type="region of interest" description="Disordered" evidence="13">
    <location>
        <begin position="1095"/>
        <end position="1128"/>
    </location>
</feature>
<accession>A0A1I8ICZ2</accession>
<reference evidence="17" key="1">
    <citation type="submission" date="2016-11" db="UniProtKB">
        <authorList>
            <consortium name="WormBaseParasite"/>
        </authorList>
    </citation>
    <scope>IDENTIFICATION</scope>
</reference>
<dbReference type="InterPro" id="IPR001356">
    <property type="entry name" value="HD"/>
</dbReference>
<feature type="region of interest" description="Disordered" evidence="13">
    <location>
        <begin position="48"/>
        <end position="69"/>
    </location>
</feature>
<keyword evidence="8 12" id="KW-0804">Transcription</keyword>
<feature type="region of interest" description="Disordered" evidence="13">
    <location>
        <begin position="642"/>
        <end position="681"/>
    </location>
</feature>
<dbReference type="Gene3D" id="1.10.10.60">
    <property type="entry name" value="Homeodomain-like"/>
    <property type="match status" value="1"/>
</dbReference>
<evidence type="ECO:0000256" key="12">
    <source>
        <dbReference type="RuleBase" id="RU361129"/>
    </source>
</evidence>
<sequence>CVQRSPDADAGRVAVVDGDKGEAGSHSSYLSHNAVPTASHGDVDVAVHEGGQPPVEHAPHLPVSIDPADAVGPVRQLDSVNAGHETRPAVQLHVDQHEVLAMQVQSKELEQAQLLCLICRLASLVPQHLVEAESSGDAAAVQVARDWVEQPATSTPPALRQISPVVEQPDRFLFTLRGGSLAELMSSKAPFDAVPSAPVGVGGEVQEAVDKFGPGRVTLRAGLQHVIQGLQQGSAHRLRRIHYNYEVVLGDAHGSVRVPDHAQRGRVRVVHPGRQLSNRGADDPQNAESVAILFAIMQFMYCTSCVSLPFLYQRPALRHLGPNPSIDEVCQPDSISKLIQFLRATRRASFFPTEDHAAGRTGGPTPLPVCGPSGASGMGNPRLPAVSTDHCTLQLSQSELVNRGGIGDPHPAGILDEGVKVTDVVEGGQLVHPLGVAEVLVPHLVEEKLGCFFYSGETQGRDEEIANGLLQLPHLSIRAAFHSFIGGRQHQGRQHQTRQHQTRQHQTRQHQTPAPDAPAPDAPAPDAPAPDAPAPDAPAPGRQHQRQHQGRQHQGASTRQHQTRQHQTRQHQTRQHQTRQHQTRQHQTRQHQTRQHQTRQHQTQHQRQQPAPGRQHQGRQSHCPRPSNSLEFISGRMSLVGAAAEAASRTPRSGQYEDEKDRVTPENGASQGTGELDFGNNSYQDLQKMESELMQLKSSLGGGHELHQLANMIASLKESIGIKIKALEQELAARDETINNLRAELLQYSDYASIKERLFRLEQSSALEEAKADCRRTFGAESLVLLGSDRASCPIDLGGGTQTSDCFEKSLKRQLAQSPAPIPTASPPEEVADGLLDTNQIAGQVRDLLSSHSIGQRLFARHVLGLSQGTVSELLSKPKPWEKLTEKGRESYRKMSGWAASADNVAALKALCPAKKTAPSVVMATGPAQSQASPTPPIQTGTQSRPAESSPTPGGEAASIEKLRREIRNLEAAHPELKETKRLNSAAAAVAPKLLQQQQQQQPLLLQPARTQVTISLIAPPKLLESQPTMPTLPSSVAPGGSTVGDAIDTDDLVRRVKEVLAQHSISQRLFGEHVLGLSQGSVSDLLARPKPWPVLTQKGREPFTPDAPLPGGASRLRQPPADRRQRLGRPNAAECCVRRVDELGDVLGRVCRRWRRERRVGHAGDVHVGNEERDTLSNNWYRCPLPIAVQLMSQLGLGWKQLADSVFNQAVDEAGAQQLLASPRAWSELDSEERELYKRLSAWLAANSMPGTKSMENRGNRRSGPSSFDSSPEAPTAAKKGRYLFTETQKAALASVFSRDPYPSAEQVESLACDFGLPLKTVSNWFHNHRMRSKTNGSAAASRSATAAATNTGATSAVANFNCCLGGLDLRLLKRRRQSESSLADE</sequence>
<keyword evidence="16" id="KW-1185">Reference proteome</keyword>
<feature type="domain" description="CUT" evidence="15">
    <location>
        <begin position="1039"/>
        <end position="1126"/>
    </location>
</feature>
<organism evidence="16 17">
    <name type="scientific">Macrostomum lignano</name>
    <dbReference type="NCBI Taxonomy" id="282301"/>
    <lineage>
        <taxon>Eukaryota</taxon>
        <taxon>Metazoa</taxon>
        <taxon>Spiralia</taxon>
        <taxon>Lophotrochozoa</taxon>
        <taxon>Platyhelminthes</taxon>
        <taxon>Rhabditophora</taxon>
        <taxon>Macrostomorpha</taxon>
        <taxon>Macrostomida</taxon>
        <taxon>Macrostomidae</taxon>
        <taxon>Macrostomum</taxon>
    </lineage>
</organism>
<feature type="region of interest" description="Disordered" evidence="13">
    <location>
        <begin position="922"/>
        <end position="959"/>
    </location>
</feature>
<dbReference type="PROSITE" id="PS50071">
    <property type="entry name" value="HOMEOBOX_2"/>
    <property type="match status" value="1"/>
</dbReference>
<dbReference type="SUPFAM" id="SSF47413">
    <property type="entry name" value="lambda repressor-like DNA-binding domains"/>
    <property type="match status" value="2"/>
</dbReference>
<feature type="compositionally biased region" description="Basic residues" evidence="13">
    <location>
        <begin position="561"/>
        <end position="604"/>
    </location>
</feature>
<evidence type="ECO:0000256" key="13">
    <source>
        <dbReference type="SAM" id="MobiDB-lite"/>
    </source>
</evidence>
<evidence type="ECO:0000256" key="8">
    <source>
        <dbReference type="ARBA" id="ARBA00023163"/>
    </source>
</evidence>
<dbReference type="InterPro" id="IPR009057">
    <property type="entry name" value="Homeodomain-like_sf"/>
</dbReference>
<evidence type="ECO:0000256" key="7">
    <source>
        <dbReference type="ARBA" id="ARBA00023155"/>
    </source>
</evidence>
<evidence type="ECO:0000256" key="11">
    <source>
        <dbReference type="RuleBase" id="RU000682"/>
    </source>
</evidence>
<feature type="region of interest" description="Disordered" evidence="13">
    <location>
        <begin position="488"/>
        <end position="630"/>
    </location>
</feature>
<keyword evidence="6 10" id="KW-0238">DNA-binding</keyword>
<keyword evidence="4 12" id="KW-0805">Transcription regulation</keyword>
<evidence type="ECO:0000256" key="5">
    <source>
        <dbReference type="ARBA" id="ARBA00023054"/>
    </source>
</evidence>
<feature type="DNA-binding region" description="Homeobox" evidence="10">
    <location>
        <begin position="1279"/>
        <end position="1338"/>
    </location>
</feature>
<evidence type="ECO:0000313" key="17">
    <source>
        <dbReference type="WBParaSite" id="maker-uti_cns_0011573-snap-gene-0.3-mRNA-1"/>
    </source>
</evidence>
<feature type="compositionally biased region" description="Polar residues" evidence="13">
    <location>
        <begin position="927"/>
        <end position="952"/>
    </location>
</feature>
<dbReference type="PANTHER" id="PTHR14043">
    <property type="entry name" value="CCAAT DISPLACEMENT PROTEIN-RELATED"/>
    <property type="match status" value="1"/>
</dbReference>
<dbReference type="InterPro" id="IPR010982">
    <property type="entry name" value="Lambda_DNA-bd_dom_sf"/>
</dbReference>
<protein>
    <recommendedName>
        <fullName evidence="12">DNA-binding protein SATB</fullName>
    </recommendedName>
    <alternativeName>
        <fullName evidence="12">Special AT-rich sequence-binding protein</fullName>
    </alternativeName>
</protein>
<dbReference type="Proteomes" id="UP000095280">
    <property type="component" value="Unplaced"/>
</dbReference>
<proteinExistence type="inferred from homology"/>
<dbReference type="GO" id="GO:0000981">
    <property type="term" value="F:DNA-binding transcription factor activity, RNA polymerase II-specific"/>
    <property type="evidence" value="ECO:0007669"/>
    <property type="project" value="TreeGrafter"/>
</dbReference>
<dbReference type="CDD" id="cd00086">
    <property type="entry name" value="homeodomain"/>
    <property type="match status" value="1"/>
</dbReference>
<comment type="similarity">
    <text evidence="2 12">Belongs to the CUT homeobox family.</text>
</comment>
<feature type="domain" description="Homeobox" evidence="14">
    <location>
        <begin position="1277"/>
        <end position="1337"/>
    </location>
</feature>
<feature type="compositionally biased region" description="Basic and acidic residues" evidence="13">
    <location>
        <begin position="655"/>
        <end position="664"/>
    </location>
</feature>
<evidence type="ECO:0000256" key="3">
    <source>
        <dbReference type="ARBA" id="ARBA00022737"/>
    </source>
</evidence>
<dbReference type="WBParaSite" id="maker-uti_cns_0011573-snap-gene-0.3-mRNA-1">
    <property type="protein sequence ID" value="maker-uti_cns_0011573-snap-gene-0.3-mRNA-1"/>
    <property type="gene ID" value="maker-uti_cns_0011573-snap-gene-0.3"/>
</dbReference>
<feature type="region of interest" description="Disordered" evidence="13">
    <location>
        <begin position="1250"/>
        <end position="1276"/>
    </location>
</feature>
<feature type="compositionally biased region" description="Basic residues" evidence="13">
    <location>
        <begin position="490"/>
        <end position="508"/>
    </location>
</feature>
<dbReference type="SMART" id="SM00389">
    <property type="entry name" value="HOX"/>
    <property type="match status" value="1"/>
</dbReference>
<dbReference type="Pfam" id="PF02376">
    <property type="entry name" value="CUT"/>
    <property type="match status" value="2"/>
</dbReference>
<dbReference type="SMART" id="SM01109">
    <property type="entry name" value="CUT"/>
    <property type="match status" value="2"/>
</dbReference>
<keyword evidence="9 10" id="KW-0539">Nucleus</keyword>
<keyword evidence="5" id="KW-0175">Coiled coil</keyword>
<evidence type="ECO:0000259" key="14">
    <source>
        <dbReference type="PROSITE" id="PS50071"/>
    </source>
</evidence>
<dbReference type="PANTHER" id="PTHR14043:SF2">
    <property type="entry name" value="HOMEOBOX PROTEIN CUT"/>
    <property type="match status" value="1"/>
</dbReference>
<evidence type="ECO:0000256" key="1">
    <source>
        <dbReference type="ARBA" id="ARBA00004123"/>
    </source>
</evidence>
<feature type="domain" description="CUT" evidence="15">
    <location>
        <begin position="827"/>
        <end position="914"/>
    </location>
</feature>
<evidence type="ECO:0000259" key="15">
    <source>
        <dbReference type="PROSITE" id="PS51042"/>
    </source>
</evidence>
<evidence type="ECO:0000256" key="10">
    <source>
        <dbReference type="PROSITE-ProRule" id="PRU00108"/>
    </source>
</evidence>
<keyword evidence="7 10" id="KW-0371">Homeobox</keyword>
<evidence type="ECO:0000313" key="16">
    <source>
        <dbReference type="Proteomes" id="UP000095280"/>
    </source>
</evidence>
<dbReference type="InterPro" id="IPR003350">
    <property type="entry name" value="CUT_dom"/>
</dbReference>
<feature type="compositionally biased region" description="Polar residues" evidence="13">
    <location>
        <begin position="667"/>
        <end position="681"/>
    </location>
</feature>
<dbReference type="PROSITE" id="PS51042">
    <property type="entry name" value="CUT"/>
    <property type="match status" value="2"/>
</dbReference>
<evidence type="ECO:0000256" key="2">
    <source>
        <dbReference type="ARBA" id="ARBA00008190"/>
    </source>
</evidence>
<evidence type="ECO:0000256" key="6">
    <source>
        <dbReference type="ARBA" id="ARBA00023125"/>
    </source>
</evidence>
<comment type="subcellular location">
    <subcellularLocation>
        <location evidence="1 10 11">Nucleus</location>
    </subcellularLocation>
</comment>
<dbReference type="GO" id="GO:0000977">
    <property type="term" value="F:RNA polymerase II transcription regulatory region sequence-specific DNA binding"/>
    <property type="evidence" value="ECO:0007669"/>
    <property type="project" value="TreeGrafter"/>
</dbReference>
<keyword evidence="3" id="KW-0677">Repeat</keyword>
<dbReference type="Pfam" id="PF00046">
    <property type="entry name" value="Homeodomain"/>
    <property type="match status" value="1"/>
</dbReference>
<dbReference type="SUPFAM" id="SSF46689">
    <property type="entry name" value="Homeodomain-like"/>
    <property type="match status" value="1"/>
</dbReference>
<evidence type="ECO:0000256" key="4">
    <source>
        <dbReference type="ARBA" id="ARBA00023015"/>
    </source>
</evidence>